<name>X0PRV3_9LACO</name>
<dbReference type="PATRIC" id="fig|1423734.3.peg.344"/>
<gene>
    <name evidence="1" type="ORF">FC83_GL000344</name>
</gene>
<organism evidence="1 2">
    <name type="scientific">Agrilactobacillus composti DSM 18527 = JCM 14202</name>
    <dbReference type="NCBI Taxonomy" id="1423734"/>
    <lineage>
        <taxon>Bacteria</taxon>
        <taxon>Bacillati</taxon>
        <taxon>Bacillota</taxon>
        <taxon>Bacilli</taxon>
        <taxon>Lactobacillales</taxon>
        <taxon>Lactobacillaceae</taxon>
        <taxon>Agrilactobacillus</taxon>
    </lineage>
</organism>
<accession>X0PRV3</accession>
<dbReference type="RefSeq" id="WP_035452739.1">
    <property type="nucleotide sequence ID" value="NZ_AZGA01000070.1"/>
</dbReference>
<protein>
    <submittedName>
        <fullName evidence="1">Uncharacterized protein</fullName>
    </submittedName>
</protein>
<comment type="caution">
    <text evidence="1">The sequence shown here is derived from an EMBL/GenBank/DDBJ whole genome shotgun (WGS) entry which is preliminary data.</text>
</comment>
<dbReference type="OrthoDB" id="2412875at2"/>
<keyword evidence="2" id="KW-1185">Reference proteome</keyword>
<reference evidence="1 2" key="1">
    <citation type="journal article" date="2015" name="Genome Announc.">
        <title>Expanding the biotechnology potential of lactobacilli through comparative genomics of 213 strains and associated genera.</title>
        <authorList>
            <person name="Sun Z."/>
            <person name="Harris H.M."/>
            <person name="McCann A."/>
            <person name="Guo C."/>
            <person name="Argimon S."/>
            <person name="Zhang W."/>
            <person name="Yang X."/>
            <person name="Jeffery I.B."/>
            <person name="Cooney J.C."/>
            <person name="Kagawa T.F."/>
            <person name="Liu W."/>
            <person name="Song Y."/>
            <person name="Salvetti E."/>
            <person name="Wrobel A."/>
            <person name="Rasinkangas P."/>
            <person name="Parkhill J."/>
            <person name="Rea M.C."/>
            <person name="O'Sullivan O."/>
            <person name="Ritari J."/>
            <person name="Douillard F.P."/>
            <person name="Paul Ross R."/>
            <person name="Yang R."/>
            <person name="Briner A.E."/>
            <person name="Felis G.E."/>
            <person name="de Vos W.M."/>
            <person name="Barrangou R."/>
            <person name="Klaenhammer T.R."/>
            <person name="Caufield P.W."/>
            <person name="Cui Y."/>
            <person name="Zhang H."/>
            <person name="O'Toole P.W."/>
        </authorList>
    </citation>
    <scope>NUCLEOTIDE SEQUENCE [LARGE SCALE GENOMIC DNA]</scope>
    <source>
        <strain evidence="1 2">DSM 18527</strain>
    </source>
</reference>
<sequence>MAEEINRELQLDPKEFAKLVASNLNFDPDTDVEKVSKRTMMQYLSAYYLANQFNNYEDSIFNKGDVKDYPSYSEVTALMNQVKWRN</sequence>
<dbReference type="EMBL" id="AZGA01000070">
    <property type="protein sequence ID" value="KRM32479.1"/>
    <property type="molecule type" value="Genomic_DNA"/>
</dbReference>
<proteinExistence type="predicted"/>
<dbReference type="STRING" id="1423734.FC83_GL000344"/>
<evidence type="ECO:0000313" key="1">
    <source>
        <dbReference type="EMBL" id="KRM32479.1"/>
    </source>
</evidence>
<dbReference type="Proteomes" id="UP000051236">
    <property type="component" value="Unassembled WGS sequence"/>
</dbReference>
<dbReference type="AlphaFoldDB" id="X0PRV3"/>
<evidence type="ECO:0000313" key="2">
    <source>
        <dbReference type="Proteomes" id="UP000051236"/>
    </source>
</evidence>